<dbReference type="RefSeq" id="XP_042638733.1">
    <property type="nucleotide sequence ID" value="XM_042782799.1"/>
</dbReference>
<organism evidence="1 2">
    <name type="scientific">Orycteropus afer afer</name>
    <dbReference type="NCBI Taxonomy" id="1230840"/>
    <lineage>
        <taxon>Eukaryota</taxon>
        <taxon>Metazoa</taxon>
        <taxon>Chordata</taxon>
        <taxon>Craniata</taxon>
        <taxon>Vertebrata</taxon>
        <taxon>Euteleostomi</taxon>
        <taxon>Mammalia</taxon>
        <taxon>Eutheria</taxon>
        <taxon>Afrotheria</taxon>
        <taxon>Tubulidentata</taxon>
        <taxon>Orycteropodidae</taxon>
        <taxon>Orycteropus</taxon>
    </lineage>
</organism>
<keyword evidence="2" id="KW-0413">Isomerase</keyword>
<sequence length="538" mass="56886">MRLPPPAALGFLLLLLSLLPAAKVTKKLTPCARCQELVDKFNQGMVDTAKKNFGGGNTAWEEKSLSKYEFSEVRLVEILEGLCDSSNFECNQMLEEQEGHLEAWWLHLQKQSPDLFQWFCVETLKVCCPAGTYGPDCLACPGGAERPCSGNGHCSGDGSRQGDGSCQCYMGYRGALCRDCMDGYFSAARNDTHSVCTVCNEACKTCTGPSSGDCAECEVGWARKQDTCVDINECEEEASPCSESQYCKNVPGSYTCEECDSTCVGCTGEGPGRCVACVPGYTKDETGQCSDIDECSQTEKPCARENENCYNTPGSFVCVCPDGYKETDAACVLTAEGGECPGRAAGPGCAPCVQDIRPISSLEPGVPMSLLQAVRLAGPLGGDNSTRAGDRQPGGPSGQLPPFTGSTNAGLRSQTPSPEAQGEGEDSVERGRRTGREWAFALVSKLSLQRSGHQPAVPENGEACSAAGGENSGPCAATGCRECRRASPGRLGPPEASTDPVWSRDRGPGEHVALHGQGGRPQHALQRAEEGCEGALLL</sequence>
<proteinExistence type="predicted"/>
<name>A0AC54ZAR2_ORYAF</name>
<evidence type="ECO:0000313" key="2">
    <source>
        <dbReference type="RefSeq" id="XP_042638733.1"/>
    </source>
</evidence>
<keyword evidence="1" id="KW-1185">Reference proteome</keyword>
<dbReference type="Proteomes" id="UP000694850">
    <property type="component" value="Unplaced"/>
</dbReference>
<reference evidence="2" key="1">
    <citation type="submission" date="2025-08" db="UniProtKB">
        <authorList>
            <consortium name="RefSeq"/>
        </authorList>
    </citation>
    <scope>IDENTIFICATION</scope>
</reference>
<protein>
    <submittedName>
        <fullName evidence="2">Protein disulfide isomerase CRELD2</fullName>
    </submittedName>
</protein>
<accession>A0AC54ZAR2</accession>
<gene>
    <name evidence="2" type="primary">CRELD2</name>
</gene>
<evidence type="ECO:0000313" key="1">
    <source>
        <dbReference type="Proteomes" id="UP000694850"/>
    </source>
</evidence>